<evidence type="ECO:0000256" key="1">
    <source>
        <dbReference type="ARBA" id="ARBA00011738"/>
    </source>
</evidence>
<dbReference type="PRINTS" id="PR00469">
    <property type="entry name" value="PNDRDTASEII"/>
</dbReference>
<dbReference type="OrthoDB" id="9806179at2"/>
<feature type="binding site" evidence="6">
    <location>
        <position position="47"/>
    </location>
    <ligand>
        <name>FAD</name>
        <dbReference type="ChEBI" id="CHEBI:57692"/>
    </ligand>
</feature>
<feature type="binding site" evidence="6">
    <location>
        <position position="284"/>
    </location>
    <ligand>
        <name>FAD</name>
        <dbReference type="ChEBI" id="CHEBI:57692"/>
    </ligand>
</feature>
<keyword evidence="3 6" id="KW-0274">FAD</keyword>
<feature type="binding site" evidence="6">
    <location>
        <position position="42"/>
    </location>
    <ligand>
        <name>FAD</name>
        <dbReference type="ChEBI" id="CHEBI:57692"/>
    </ligand>
</feature>
<accession>A0A0R2DKA2</accession>
<evidence type="ECO:0000256" key="2">
    <source>
        <dbReference type="ARBA" id="ARBA00022630"/>
    </source>
</evidence>
<dbReference type="InterPro" id="IPR022890">
    <property type="entry name" value="Fd--NADP_Rdtase_type_2"/>
</dbReference>
<feature type="binding site" evidence="6">
    <location>
        <position position="87"/>
    </location>
    <ligand>
        <name>FAD</name>
        <dbReference type="ChEBI" id="CHEBI:57692"/>
    </ligand>
</feature>
<evidence type="ECO:0000256" key="5">
    <source>
        <dbReference type="ARBA" id="ARBA00023002"/>
    </source>
</evidence>
<dbReference type="InterPro" id="IPR023753">
    <property type="entry name" value="FAD/NAD-binding_dom"/>
</dbReference>
<proteinExistence type="inferred from homology"/>
<dbReference type="GO" id="GO:0050661">
    <property type="term" value="F:NADP binding"/>
    <property type="evidence" value="ECO:0007669"/>
    <property type="project" value="UniProtKB-UniRule"/>
</dbReference>
<keyword evidence="9" id="KW-1185">Reference proteome</keyword>
<reference evidence="8 9" key="1">
    <citation type="journal article" date="2015" name="Genome Announc.">
        <title>Expanding the biotechnology potential of lactobacilli through comparative genomics of 213 strains and associated genera.</title>
        <authorList>
            <person name="Sun Z."/>
            <person name="Harris H.M."/>
            <person name="McCann A."/>
            <person name="Guo C."/>
            <person name="Argimon S."/>
            <person name="Zhang W."/>
            <person name="Yang X."/>
            <person name="Jeffery I.B."/>
            <person name="Cooney J.C."/>
            <person name="Kagawa T.F."/>
            <person name="Liu W."/>
            <person name="Song Y."/>
            <person name="Salvetti E."/>
            <person name="Wrobel A."/>
            <person name="Rasinkangas P."/>
            <person name="Parkhill J."/>
            <person name="Rea M.C."/>
            <person name="O'Sullivan O."/>
            <person name="Ritari J."/>
            <person name="Douillard F.P."/>
            <person name="Paul Ross R."/>
            <person name="Yang R."/>
            <person name="Briner A.E."/>
            <person name="Felis G.E."/>
            <person name="de Vos W.M."/>
            <person name="Barrangou R."/>
            <person name="Klaenhammer T.R."/>
            <person name="Caufield P.W."/>
            <person name="Cui Y."/>
            <person name="Zhang H."/>
            <person name="O'Toole P.W."/>
        </authorList>
    </citation>
    <scope>NUCLEOTIDE SEQUENCE [LARGE SCALE GENOMIC DNA]</scope>
    <source>
        <strain evidence="8 9">DSM 23037</strain>
    </source>
</reference>
<dbReference type="InterPro" id="IPR050097">
    <property type="entry name" value="Ferredoxin-NADP_redctase_2"/>
</dbReference>
<evidence type="ECO:0000313" key="8">
    <source>
        <dbReference type="EMBL" id="KRN04544.1"/>
    </source>
</evidence>
<gene>
    <name evidence="8" type="ORF">FC86_GL000221</name>
</gene>
<keyword evidence="5 6" id="KW-0560">Oxidoreductase</keyword>
<dbReference type="PANTHER" id="PTHR48105">
    <property type="entry name" value="THIOREDOXIN REDUCTASE 1-RELATED-RELATED"/>
    <property type="match status" value="1"/>
</dbReference>
<dbReference type="Pfam" id="PF07992">
    <property type="entry name" value="Pyr_redox_2"/>
    <property type="match status" value="1"/>
</dbReference>
<feature type="binding site" evidence="6">
    <location>
        <position position="34"/>
    </location>
    <ligand>
        <name>FAD</name>
        <dbReference type="ChEBI" id="CHEBI:57692"/>
    </ligand>
</feature>
<dbReference type="Proteomes" id="UP000051378">
    <property type="component" value="Unassembled WGS sequence"/>
</dbReference>
<dbReference type="GO" id="GO:0004324">
    <property type="term" value="F:ferredoxin-NADP+ reductase activity"/>
    <property type="evidence" value="ECO:0007669"/>
    <property type="project" value="UniProtKB-UniRule"/>
</dbReference>
<dbReference type="InterPro" id="IPR036188">
    <property type="entry name" value="FAD/NAD-bd_sf"/>
</dbReference>
<dbReference type="Gene3D" id="3.50.50.60">
    <property type="entry name" value="FAD/NAD(P)-binding domain"/>
    <property type="match status" value="2"/>
</dbReference>
<comment type="similarity">
    <text evidence="6">Belongs to the ferredoxin--NADP reductase type 2 family.</text>
</comment>
<dbReference type="AlphaFoldDB" id="A0A0R2DKA2"/>
<feature type="binding site" evidence="6">
    <location>
        <position position="324"/>
    </location>
    <ligand>
        <name>FAD</name>
        <dbReference type="ChEBI" id="CHEBI:57692"/>
    </ligand>
</feature>
<evidence type="ECO:0000259" key="7">
    <source>
        <dbReference type="Pfam" id="PF07992"/>
    </source>
</evidence>
<name>A0A0R2DKA2_9LACO</name>
<evidence type="ECO:0000313" key="9">
    <source>
        <dbReference type="Proteomes" id="UP000051378"/>
    </source>
</evidence>
<dbReference type="GO" id="GO:0050660">
    <property type="term" value="F:flavin adenine dinucleotide binding"/>
    <property type="evidence" value="ECO:0007669"/>
    <property type="project" value="UniProtKB-UniRule"/>
</dbReference>
<comment type="caution">
    <text evidence="6">Lacks conserved residue(s) required for the propagation of feature annotation.</text>
</comment>
<dbReference type="EMBL" id="AYZL01000010">
    <property type="protein sequence ID" value="KRN04544.1"/>
    <property type="molecule type" value="Genomic_DNA"/>
</dbReference>
<sequence>MMTNYDVAIIGGGPVGMFAASFSALHGAKPILLESLSEIGGQPKMIYPEKDITDIAGFSRISGEKITRQLIEQVQSYDIAIQTNFKVSTIERADSYILKSEQGESVKAKSIIIATGNGSFNPKKLPIKIKDTTIEDKIHYTVSEIETFTDKTIAVFGGGDSAIDWANMISEVAKKVYVVHRRDSFRAMAYNVDQLKAKENVEFVTPFLPKDVELTSTSQLDFTLKQLKPQTDPYHLICDNAIVSYGFNTTNQLLSAIDVDTERGFICVDETMQTNLPRVFAIGDSITRSGHLPLITLGFGEAQVAVTTLMKDLFTDNNMAVHSTSLNKPQ</sequence>
<dbReference type="EC" id="1.18.1.2" evidence="6"/>
<evidence type="ECO:0000256" key="4">
    <source>
        <dbReference type="ARBA" id="ARBA00022857"/>
    </source>
</evidence>
<dbReference type="PATRIC" id="fig|1423744.4.peg.226"/>
<dbReference type="STRING" id="1423744.FC86_GL000221"/>
<feature type="binding site" evidence="6">
    <location>
        <position position="120"/>
    </location>
    <ligand>
        <name>FAD</name>
        <dbReference type="ChEBI" id="CHEBI:57692"/>
    </ligand>
</feature>
<organism evidence="8 9">
    <name type="scientific">Holzapfeliella floricola DSM 23037 = JCM 16512</name>
    <dbReference type="NCBI Taxonomy" id="1423744"/>
    <lineage>
        <taxon>Bacteria</taxon>
        <taxon>Bacillati</taxon>
        <taxon>Bacillota</taxon>
        <taxon>Bacilli</taxon>
        <taxon>Lactobacillales</taxon>
        <taxon>Lactobacillaceae</taxon>
        <taxon>Holzapfeliella</taxon>
    </lineage>
</organism>
<comment type="caution">
    <text evidence="8">The sequence shown here is derived from an EMBL/GenBank/DDBJ whole genome shotgun (WGS) entry which is preliminary data.</text>
</comment>
<dbReference type="SUPFAM" id="SSF51905">
    <property type="entry name" value="FAD/NAD(P)-binding domain"/>
    <property type="match status" value="1"/>
</dbReference>
<comment type="catalytic activity">
    <reaction evidence="6">
        <text>2 reduced [2Fe-2S]-[ferredoxin] + NADP(+) + H(+) = 2 oxidized [2Fe-2S]-[ferredoxin] + NADPH</text>
        <dbReference type="Rhea" id="RHEA:20125"/>
        <dbReference type="Rhea" id="RHEA-COMP:10000"/>
        <dbReference type="Rhea" id="RHEA-COMP:10001"/>
        <dbReference type="ChEBI" id="CHEBI:15378"/>
        <dbReference type="ChEBI" id="CHEBI:33737"/>
        <dbReference type="ChEBI" id="CHEBI:33738"/>
        <dbReference type="ChEBI" id="CHEBI:57783"/>
        <dbReference type="ChEBI" id="CHEBI:58349"/>
        <dbReference type="EC" id="1.18.1.2"/>
    </reaction>
</comment>
<evidence type="ECO:0000256" key="3">
    <source>
        <dbReference type="ARBA" id="ARBA00022827"/>
    </source>
</evidence>
<feature type="domain" description="FAD/NAD(P)-binding" evidence="7">
    <location>
        <begin position="5"/>
        <end position="296"/>
    </location>
</feature>
<dbReference type="RefSeq" id="WP_082618829.1">
    <property type="nucleotide sequence ID" value="NZ_AYZL01000010.1"/>
</dbReference>
<evidence type="ECO:0000256" key="6">
    <source>
        <dbReference type="HAMAP-Rule" id="MF_01685"/>
    </source>
</evidence>
<comment type="subunit">
    <text evidence="1 6">Homodimer.</text>
</comment>
<dbReference type="HAMAP" id="MF_01685">
    <property type="entry name" value="FENR2"/>
    <property type="match status" value="1"/>
</dbReference>
<keyword evidence="2 6" id="KW-0285">Flavoprotein</keyword>
<keyword evidence="4 6" id="KW-0521">NADP</keyword>
<protein>
    <recommendedName>
        <fullName evidence="6">Ferredoxin--NADP reductase</fullName>
        <shortName evidence="6">FNR</shortName>
        <shortName evidence="6">Fd-NADP(+) reductase</shortName>
        <ecNumber evidence="6">1.18.1.2</ecNumber>
    </recommendedName>
</protein>
<dbReference type="PRINTS" id="PR00368">
    <property type="entry name" value="FADPNR"/>
</dbReference>
<comment type="cofactor">
    <cofactor evidence="6">
        <name>FAD</name>
        <dbReference type="ChEBI" id="CHEBI:57692"/>
    </cofactor>
    <text evidence="6">Binds 1 FAD per subunit.</text>
</comment>